<dbReference type="Proteomes" id="UP001501758">
    <property type="component" value="Unassembled WGS sequence"/>
</dbReference>
<reference evidence="1 2" key="1">
    <citation type="journal article" date="2019" name="Int. J. Syst. Evol. Microbiol.">
        <title>The Global Catalogue of Microorganisms (GCM) 10K type strain sequencing project: providing services to taxonomists for standard genome sequencing and annotation.</title>
        <authorList>
            <consortium name="The Broad Institute Genomics Platform"/>
            <consortium name="The Broad Institute Genome Sequencing Center for Infectious Disease"/>
            <person name="Wu L."/>
            <person name="Ma J."/>
        </authorList>
    </citation>
    <scope>NUCLEOTIDE SEQUENCE [LARGE SCALE GENOMIC DNA]</scope>
    <source>
        <strain evidence="1 2">JCM 15974</strain>
    </source>
</reference>
<dbReference type="EMBL" id="BAAAGE010000002">
    <property type="protein sequence ID" value="GAA0722656.1"/>
    <property type="molecule type" value="Genomic_DNA"/>
</dbReference>
<proteinExistence type="predicted"/>
<name>A0ABN1IW69_9FLAO</name>
<evidence type="ECO:0000313" key="2">
    <source>
        <dbReference type="Proteomes" id="UP001501758"/>
    </source>
</evidence>
<keyword evidence="2" id="KW-1185">Reference proteome</keyword>
<dbReference type="InterPro" id="IPR011466">
    <property type="entry name" value="DUF1572"/>
</dbReference>
<organism evidence="1 2">
    <name type="scientific">Aquimarina litoralis</name>
    <dbReference type="NCBI Taxonomy" id="584605"/>
    <lineage>
        <taxon>Bacteria</taxon>
        <taxon>Pseudomonadati</taxon>
        <taxon>Bacteroidota</taxon>
        <taxon>Flavobacteriia</taxon>
        <taxon>Flavobacteriales</taxon>
        <taxon>Flavobacteriaceae</taxon>
        <taxon>Aquimarina</taxon>
    </lineage>
</organism>
<gene>
    <name evidence="1" type="ORF">GCM10009430_25280</name>
</gene>
<evidence type="ECO:0008006" key="3">
    <source>
        <dbReference type="Google" id="ProtNLM"/>
    </source>
</evidence>
<dbReference type="InterPro" id="IPR034660">
    <property type="entry name" value="DinB/YfiT-like"/>
</dbReference>
<sequence length="171" mass="19521">MDSDIIQDFKEQIIYRLDESVRMITISFDQLSEEDIWKRFNESSNSIGNLILHLCGNITQYAISSLGNLEDNRDRDAEFSATDGLSKSELLTKLTATITKAKKIINTCSTAEYQRKREVQGFNFSGIGIAIHVTEHLSYHTGQIAFWTKQLKNKDLGFYDGMDLNIKNNDK</sequence>
<dbReference type="Pfam" id="PF07609">
    <property type="entry name" value="DUF1572"/>
    <property type="match status" value="1"/>
</dbReference>
<accession>A0ABN1IW69</accession>
<dbReference type="Gene3D" id="1.20.120.450">
    <property type="entry name" value="dinb family like domain"/>
    <property type="match status" value="1"/>
</dbReference>
<comment type="caution">
    <text evidence="1">The sequence shown here is derived from an EMBL/GenBank/DDBJ whole genome shotgun (WGS) entry which is preliminary data.</text>
</comment>
<dbReference type="SUPFAM" id="SSF109854">
    <property type="entry name" value="DinB/YfiT-like putative metalloenzymes"/>
    <property type="match status" value="1"/>
</dbReference>
<protein>
    <recommendedName>
        <fullName evidence="3">DUF1572 domain-containing protein</fullName>
    </recommendedName>
</protein>
<dbReference type="RefSeq" id="WP_343912667.1">
    <property type="nucleotide sequence ID" value="NZ_BAAAGE010000002.1"/>
</dbReference>
<evidence type="ECO:0000313" key="1">
    <source>
        <dbReference type="EMBL" id="GAA0722656.1"/>
    </source>
</evidence>